<accession>A0A8D8NJ74</accession>
<dbReference type="AlphaFoldDB" id="A0A8D8NJ74"/>
<reference evidence="2" key="1">
    <citation type="submission" date="2021-05" db="EMBL/GenBank/DDBJ databases">
        <authorList>
            <person name="Alioto T."/>
            <person name="Alioto T."/>
            <person name="Gomez Garrido J."/>
        </authorList>
    </citation>
    <scope>NUCLEOTIDE SEQUENCE</scope>
</reference>
<evidence type="ECO:0000256" key="1">
    <source>
        <dbReference type="SAM" id="MobiDB-lite"/>
    </source>
</evidence>
<dbReference type="EMBL" id="HBUE01172459">
    <property type="protein sequence ID" value="CAG6515807.1"/>
    <property type="molecule type" value="Transcribed_RNA"/>
</dbReference>
<organism evidence="2">
    <name type="scientific">Culex pipiens</name>
    <name type="common">House mosquito</name>
    <dbReference type="NCBI Taxonomy" id="7175"/>
    <lineage>
        <taxon>Eukaryota</taxon>
        <taxon>Metazoa</taxon>
        <taxon>Ecdysozoa</taxon>
        <taxon>Arthropoda</taxon>
        <taxon>Hexapoda</taxon>
        <taxon>Insecta</taxon>
        <taxon>Pterygota</taxon>
        <taxon>Neoptera</taxon>
        <taxon>Endopterygota</taxon>
        <taxon>Diptera</taxon>
        <taxon>Nematocera</taxon>
        <taxon>Culicoidea</taxon>
        <taxon>Culicidae</taxon>
        <taxon>Culicinae</taxon>
        <taxon>Culicini</taxon>
        <taxon>Culex</taxon>
        <taxon>Culex</taxon>
    </lineage>
</organism>
<dbReference type="EMBL" id="HBUE01277913">
    <property type="protein sequence ID" value="CAG6567307.1"/>
    <property type="molecule type" value="Transcribed_RNA"/>
</dbReference>
<name>A0A8D8NJ74_CULPI</name>
<feature type="region of interest" description="Disordered" evidence="1">
    <location>
        <begin position="136"/>
        <end position="170"/>
    </location>
</feature>
<sequence>MQNCSTFLKDEENSRDKTVTVDPVLSCSNVNSSKERIQENREKLSCLLSCFETKFALHCNWQYKFVLLSWGDRGGVCDTIFLDIRIINHSFCKKLALNLRLTHLEPPKTDQSLLLEPPKAQVHRGSQVYDGQAQTVGCPQTGGHVHRQDLRRRQRDPRRDRRGRRGVPVR</sequence>
<feature type="compositionally biased region" description="Basic residues" evidence="1">
    <location>
        <begin position="149"/>
        <end position="170"/>
    </location>
</feature>
<protein>
    <submittedName>
        <fullName evidence="2">(northern house mosquito) hypothetical protein</fullName>
    </submittedName>
</protein>
<proteinExistence type="predicted"/>
<evidence type="ECO:0000313" key="2">
    <source>
        <dbReference type="EMBL" id="CAG6567307.1"/>
    </source>
</evidence>